<dbReference type="PANTHER" id="PTHR43649:SF12">
    <property type="entry name" value="DIACETYLCHITOBIOSE BINDING PROTEIN DASA"/>
    <property type="match status" value="1"/>
</dbReference>
<dbReference type="GO" id="GO:0042597">
    <property type="term" value="C:periplasmic space"/>
    <property type="evidence" value="ECO:0007669"/>
    <property type="project" value="UniProtKB-SubCell"/>
</dbReference>
<dbReference type="CDD" id="cd13585">
    <property type="entry name" value="PBP2_TMBP_like"/>
    <property type="match status" value="1"/>
</dbReference>
<sequence length="441" mass="47871">MHLKTALRGATALSVCIAAGAATAQDTTLTIATVNNGDMIRMQALADDFTSRHPGIALDWVVLEENVLRQRVTTDIATQGGQYDVMTIGTYEVPIWAAQGWLEPLSDLPAEYDVDDLTPSIRTALTYEDTLYAAPFYGESAMVMYRTDLAQEAGVEIPAEPTWQDIMAAAEAMTDRENEVYGICLRGKPGWGENMAFLTAMANSYGARWFDMDWQPQFDSSEWQAAVSDYITMMTEYGPPGASANGFNENLALFQQGKCGMWIDATVAASFVTNPDDSAVADSVGYAMFPSKDGVDNRGNWLWAWSLAIPESSDAKDAAKQFVAWATGRDYTQLVADRDGWRAAPPGTRTSLYQNADYQAAAPFAEMTLKAMEAATPDTPSAQETPYTGGQVVAIPEFQGIGTAVGQVFSAALAGQMDADQALQNAQQLTQREMQRAGYIQ</sequence>
<dbReference type="EMBL" id="AMGO01000068">
    <property type="protein sequence ID" value="EKE43189.1"/>
    <property type="molecule type" value="Genomic_DNA"/>
</dbReference>
<dbReference type="InterPro" id="IPR050490">
    <property type="entry name" value="Bact_solute-bd_prot1"/>
</dbReference>
<keyword evidence="5" id="KW-1185">Reference proteome</keyword>
<comment type="similarity">
    <text evidence="2">Belongs to the bacterial solute-binding protein 1 family.</text>
</comment>
<dbReference type="InterPro" id="IPR006059">
    <property type="entry name" value="SBP"/>
</dbReference>
<dbReference type="eggNOG" id="COG1653">
    <property type="taxonomic scope" value="Bacteria"/>
</dbReference>
<evidence type="ECO:0000313" key="5">
    <source>
        <dbReference type="Proteomes" id="UP000006765"/>
    </source>
</evidence>
<proteinExistence type="inferred from homology"/>
<accession>K2HJM7</accession>
<evidence type="ECO:0000256" key="2">
    <source>
        <dbReference type="ARBA" id="ARBA00008520"/>
    </source>
</evidence>
<feature type="signal peptide" evidence="3">
    <location>
        <begin position="1"/>
        <end position="24"/>
    </location>
</feature>
<dbReference type="AlphaFoldDB" id="K2HJM7"/>
<name>K2HJM7_9RHOB</name>
<dbReference type="PANTHER" id="PTHR43649">
    <property type="entry name" value="ARABINOSE-BINDING PROTEIN-RELATED"/>
    <property type="match status" value="1"/>
</dbReference>
<dbReference type="Pfam" id="PF01547">
    <property type="entry name" value="SBP_bac_1"/>
    <property type="match status" value="1"/>
</dbReference>
<dbReference type="RefSeq" id="WP_007427932.1">
    <property type="nucleotide sequence ID" value="NZ_AMGO01000068.1"/>
</dbReference>
<dbReference type="PATRIC" id="fig|1231392.3.peg.2797"/>
<evidence type="ECO:0000313" key="4">
    <source>
        <dbReference type="EMBL" id="EKE43189.1"/>
    </source>
</evidence>
<reference evidence="4 5" key="1">
    <citation type="journal article" date="2012" name="J. Bacteriol.">
        <title>Draft Genome Sequence of Oceaniovalibus guishaninsula JLT2003T.</title>
        <authorList>
            <person name="Tang K."/>
            <person name="Liu K."/>
            <person name="Jiao N."/>
        </authorList>
    </citation>
    <scope>NUCLEOTIDE SEQUENCE [LARGE SCALE GENOMIC DNA]</scope>
    <source>
        <strain evidence="4 5">JLT2003</strain>
    </source>
</reference>
<organism evidence="4 5">
    <name type="scientific">Oceaniovalibus guishaninsula JLT2003</name>
    <dbReference type="NCBI Taxonomy" id="1231392"/>
    <lineage>
        <taxon>Bacteria</taxon>
        <taxon>Pseudomonadati</taxon>
        <taxon>Pseudomonadota</taxon>
        <taxon>Alphaproteobacteria</taxon>
        <taxon>Rhodobacterales</taxon>
        <taxon>Roseobacteraceae</taxon>
        <taxon>Oceaniovalibus</taxon>
    </lineage>
</organism>
<gene>
    <name evidence="4" type="ORF">OCGS_2780</name>
</gene>
<dbReference type="SUPFAM" id="SSF53850">
    <property type="entry name" value="Periplasmic binding protein-like II"/>
    <property type="match status" value="1"/>
</dbReference>
<feature type="chain" id="PRO_5003860688" evidence="3">
    <location>
        <begin position="25"/>
        <end position="441"/>
    </location>
</feature>
<dbReference type="Proteomes" id="UP000006765">
    <property type="component" value="Unassembled WGS sequence"/>
</dbReference>
<comment type="subcellular location">
    <subcellularLocation>
        <location evidence="1">Periplasm</location>
    </subcellularLocation>
</comment>
<dbReference type="STRING" id="1231392.OCGS_2780"/>
<dbReference type="OrthoDB" id="9804061at2"/>
<protein>
    <submittedName>
        <fullName evidence="4">Extracellular solute-binding protein, family 1</fullName>
    </submittedName>
</protein>
<dbReference type="Gene3D" id="3.40.190.10">
    <property type="entry name" value="Periplasmic binding protein-like II"/>
    <property type="match status" value="2"/>
</dbReference>
<keyword evidence="3" id="KW-0732">Signal</keyword>
<evidence type="ECO:0000256" key="3">
    <source>
        <dbReference type="SAM" id="SignalP"/>
    </source>
</evidence>
<evidence type="ECO:0000256" key="1">
    <source>
        <dbReference type="ARBA" id="ARBA00004418"/>
    </source>
</evidence>
<comment type="caution">
    <text evidence="4">The sequence shown here is derived from an EMBL/GenBank/DDBJ whole genome shotgun (WGS) entry which is preliminary data.</text>
</comment>